<evidence type="ECO:0008006" key="3">
    <source>
        <dbReference type="Google" id="ProtNLM"/>
    </source>
</evidence>
<sequence length="151" mass="16301">MNALNQSIPRDAALSYASADLQAARNGLERTLAAVRRHTSQASDPQVIGQFGDLQIRIEVAAALIERARRFANGAHDEAEKLIAATEAAIASAEALQQVGNTEWALTGQRAELTPSHDPQQDPLHLKYTLIGNFRLNGVLPDRSRSAVDVP</sequence>
<dbReference type="AlphaFoldDB" id="A0A1H1YVT1"/>
<keyword evidence="2" id="KW-1185">Reference proteome</keyword>
<protein>
    <recommendedName>
        <fullName evidence="3">Acyl-CoA dehydrogenase</fullName>
    </recommendedName>
</protein>
<name>A0A1H1YVT1_9PSED</name>
<dbReference type="EMBL" id="LT629777">
    <property type="protein sequence ID" value="SDT25645.1"/>
    <property type="molecule type" value="Genomic_DNA"/>
</dbReference>
<organism evidence="1 2">
    <name type="scientific">Pseudomonas asplenii</name>
    <dbReference type="NCBI Taxonomy" id="53407"/>
    <lineage>
        <taxon>Bacteria</taxon>
        <taxon>Pseudomonadati</taxon>
        <taxon>Pseudomonadota</taxon>
        <taxon>Gammaproteobacteria</taxon>
        <taxon>Pseudomonadales</taxon>
        <taxon>Pseudomonadaceae</taxon>
        <taxon>Pseudomonas</taxon>
    </lineage>
</organism>
<evidence type="ECO:0000313" key="1">
    <source>
        <dbReference type="EMBL" id="SDT25645.1"/>
    </source>
</evidence>
<accession>A0A1H1YVT1</accession>
<proteinExistence type="predicted"/>
<evidence type="ECO:0000313" key="2">
    <source>
        <dbReference type="Proteomes" id="UP000199524"/>
    </source>
</evidence>
<reference evidence="2" key="1">
    <citation type="submission" date="2016-10" db="EMBL/GenBank/DDBJ databases">
        <authorList>
            <person name="Varghese N."/>
            <person name="Submissions S."/>
        </authorList>
    </citation>
    <scope>NUCLEOTIDE SEQUENCE [LARGE SCALE GENOMIC DNA]</scope>
    <source>
        <strain evidence="2">ATCC 23835</strain>
    </source>
</reference>
<gene>
    <name evidence="1" type="ORF">SAMN05216598_4667</name>
</gene>
<dbReference type="GeneID" id="300209544"/>
<dbReference type="RefSeq" id="WP_010450756.1">
    <property type="nucleotide sequence ID" value="NZ_CP087202.1"/>
</dbReference>
<dbReference type="Proteomes" id="UP000199524">
    <property type="component" value="Chromosome I"/>
</dbReference>